<feature type="binding site" evidence="13">
    <location>
        <position position="164"/>
    </location>
    <ligand>
        <name>substrate</name>
    </ligand>
</feature>
<keyword evidence="8 12" id="KW-0808">Transferase</keyword>
<dbReference type="SUPFAM" id="SSF54675">
    <property type="entry name" value="Nicotinate/Quinolinate PRTase N-terminal domain-like"/>
    <property type="match status" value="1"/>
</dbReference>
<comment type="catalytic activity">
    <reaction evidence="10">
        <text>nicotinate beta-D-ribonucleotide + CO2 + diphosphate = quinolinate + 5-phospho-alpha-D-ribose 1-diphosphate + 2 H(+)</text>
        <dbReference type="Rhea" id="RHEA:12733"/>
        <dbReference type="ChEBI" id="CHEBI:15378"/>
        <dbReference type="ChEBI" id="CHEBI:16526"/>
        <dbReference type="ChEBI" id="CHEBI:29959"/>
        <dbReference type="ChEBI" id="CHEBI:33019"/>
        <dbReference type="ChEBI" id="CHEBI:57502"/>
        <dbReference type="ChEBI" id="CHEBI:58017"/>
        <dbReference type="EC" id="2.4.2.19"/>
    </reaction>
</comment>
<feature type="binding site" evidence="13">
    <location>
        <position position="154"/>
    </location>
    <ligand>
        <name>substrate</name>
    </ligand>
</feature>
<dbReference type="Proteomes" id="UP000441585">
    <property type="component" value="Unassembled WGS sequence"/>
</dbReference>
<dbReference type="UniPathway" id="UPA00253">
    <property type="reaction ID" value="UER00331"/>
</dbReference>
<dbReference type="GO" id="GO:0005737">
    <property type="term" value="C:cytoplasm"/>
    <property type="evidence" value="ECO:0007669"/>
    <property type="project" value="TreeGrafter"/>
</dbReference>
<dbReference type="Gene3D" id="3.90.1170.20">
    <property type="entry name" value="Quinolinate phosphoribosyl transferase, N-terminal domain"/>
    <property type="match status" value="1"/>
</dbReference>
<feature type="domain" description="Quinolinate phosphoribosyl transferase C-terminal" evidence="14">
    <location>
        <begin position="109"/>
        <end position="273"/>
    </location>
</feature>
<evidence type="ECO:0000256" key="6">
    <source>
        <dbReference type="ARBA" id="ARBA00022642"/>
    </source>
</evidence>
<dbReference type="FunFam" id="3.20.20.70:FF:000030">
    <property type="entry name" value="Nicotinate-nucleotide pyrophosphorylase, carboxylating"/>
    <property type="match status" value="1"/>
</dbReference>
<dbReference type="InterPro" id="IPR036068">
    <property type="entry name" value="Nicotinate_pribotase-like_C"/>
</dbReference>
<dbReference type="Pfam" id="PF01729">
    <property type="entry name" value="QRPTase_C"/>
    <property type="match status" value="1"/>
</dbReference>
<name>A0A6I2MK15_9BACI</name>
<protein>
    <recommendedName>
        <fullName evidence="11">Probable nicotinate-nucleotide pyrophosphorylase [carboxylating]</fullName>
        <ecNumber evidence="5">2.4.2.19</ecNumber>
    </recommendedName>
    <alternativeName>
        <fullName evidence="9">Quinolinate phosphoribosyltransferase [decarboxylating]</fullName>
    </alternativeName>
</protein>
<evidence type="ECO:0000256" key="4">
    <source>
        <dbReference type="ARBA" id="ARBA00011218"/>
    </source>
</evidence>
<keyword evidence="7 12" id="KW-0328">Glycosyltransferase</keyword>
<dbReference type="RefSeq" id="WP_070879471.1">
    <property type="nucleotide sequence ID" value="NZ_CAJGAA010000003.1"/>
</dbReference>
<comment type="pathway">
    <text evidence="2">Cofactor biosynthesis; NAD(+) biosynthesis; nicotinate D-ribonucleotide from quinolinate: step 1/1.</text>
</comment>
<evidence type="ECO:0000256" key="12">
    <source>
        <dbReference type="PIRNR" id="PIRNR006250"/>
    </source>
</evidence>
<evidence type="ECO:0000256" key="11">
    <source>
        <dbReference type="ARBA" id="ARBA00069173"/>
    </source>
</evidence>
<evidence type="ECO:0000313" key="16">
    <source>
        <dbReference type="EMBL" id="MRX56931.1"/>
    </source>
</evidence>
<dbReference type="InterPro" id="IPR027277">
    <property type="entry name" value="NadC/ModD"/>
</dbReference>
<dbReference type="InterPro" id="IPR013785">
    <property type="entry name" value="Aldolase_TIM"/>
</dbReference>
<comment type="similarity">
    <text evidence="3 12">Belongs to the NadC/ModD family.</text>
</comment>
<feature type="binding site" evidence="13">
    <location>
        <begin position="130"/>
        <end position="132"/>
    </location>
    <ligand>
        <name>substrate</name>
    </ligand>
</feature>
<feature type="binding site" evidence="13">
    <location>
        <position position="194"/>
    </location>
    <ligand>
        <name>substrate</name>
    </ligand>
</feature>
<feature type="binding site" evidence="13">
    <location>
        <position position="97"/>
    </location>
    <ligand>
        <name>substrate</name>
    </ligand>
</feature>
<evidence type="ECO:0000256" key="5">
    <source>
        <dbReference type="ARBA" id="ARBA00011944"/>
    </source>
</evidence>
<dbReference type="InterPro" id="IPR022412">
    <property type="entry name" value="Quinolinate_PRibosylTrfase_N"/>
</dbReference>
<dbReference type="Pfam" id="PF02749">
    <property type="entry name" value="QRPTase_N"/>
    <property type="match status" value="1"/>
</dbReference>
<keyword evidence="17" id="KW-1185">Reference proteome</keyword>
<dbReference type="InterPro" id="IPR037128">
    <property type="entry name" value="Quinolinate_PRibosylTase_N_sf"/>
</dbReference>
<dbReference type="EC" id="2.4.2.19" evidence="5"/>
<comment type="function">
    <text evidence="1">Involved in the catabolism of quinolinic acid (QA).</text>
</comment>
<dbReference type="Gene3D" id="3.20.20.70">
    <property type="entry name" value="Aldolase class I"/>
    <property type="match status" value="1"/>
</dbReference>
<reference evidence="16 17" key="1">
    <citation type="submission" date="2019-11" db="EMBL/GenBank/DDBJ databases">
        <title>Bacillus idriensis genome.</title>
        <authorList>
            <person name="Konopka E.N."/>
            <person name="Newman J.D."/>
        </authorList>
    </citation>
    <scope>NUCLEOTIDE SEQUENCE [LARGE SCALE GENOMIC DNA]</scope>
    <source>
        <strain evidence="16 17">DSM 19097</strain>
    </source>
</reference>
<comment type="caution">
    <text evidence="16">The sequence shown here is derived from an EMBL/GenBank/DDBJ whole genome shotgun (WGS) entry which is preliminary data.</text>
</comment>
<evidence type="ECO:0000256" key="10">
    <source>
        <dbReference type="ARBA" id="ARBA00047445"/>
    </source>
</evidence>
<dbReference type="GO" id="GO:0034213">
    <property type="term" value="P:quinolinate catabolic process"/>
    <property type="evidence" value="ECO:0007669"/>
    <property type="project" value="TreeGrafter"/>
</dbReference>
<organism evidence="16 17">
    <name type="scientific">Metabacillus idriensis</name>
    <dbReference type="NCBI Taxonomy" id="324768"/>
    <lineage>
        <taxon>Bacteria</taxon>
        <taxon>Bacillati</taxon>
        <taxon>Bacillota</taxon>
        <taxon>Bacilli</taxon>
        <taxon>Bacillales</taxon>
        <taxon>Bacillaceae</taxon>
        <taxon>Metabacillus</taxon>
    </lineage>
</organism>
<dbReference type="AlphaFoldDB" id="A0A6I2MK15"/>
<dbReference type="PANTHER" id="PTHR32179">
    <property type="entry name" value="NICOTINATE-NUCLEOTIDE PYROPHOSPHORYLASE [CARBOXYLATING]"/>
    <property type="match status" value="1"/>
</dbReference>
<dbReference type="NCBIfam" id="TIGR00078">
    <property type="entry name" value="nadC"/>
    <property type="match status" value="1"/>
</dbReference>
<gene>
    <name evidence="16" type="primary">nadC</name>
    <name evidence="16" type="ORF">GJU41_23605</name>
</gene>
<feature type="domain" description="Quinolinate phosphoribosyl transferase N-terminal" evidence="15">
    <location>
        <begin position="22"/>
        <end position="107"/>
    </location>
</feature>
<dbReference type="PIRSF" id="PIRSF006250">
    <property type="entry name" value="NadC_ModD"/>
    <property type="match status" value="1"/>
</dbReference>
<proteinExistence type="inferred from homology"/>
<evidence type="ECO:0000256" key="13">
    <source>
        <dbReference type="PIRSR" id="PIRSR006250-1"/>
    </source>
</evidence>
<feature type="binding site" evidence="13">
    <location>
        <begin position="259"/>
        <end position="261"/>
    </location>
    <ligand>
        <name>substrate</name>
    </ligand>
</feature>
<dbReference type="GO" id="GO:0004514">
    <property type="term" value="F:nicotinate-nucleotide diphosphorylase (carboxylating) activity"/>
    <property type="evidence" value="ECO:0007669"/>
    <property type="project" value="UniProtKB-EC"/>
</dbReference>
<dbReference type="InterPro" id="IPR004393">
    <property type="entry name" value="NadC"/>
</dbReference>
<comment type="subunit">
    <text evidence="4">Hexamer formed by 3 homodimers.</text>
</comment>
<dbReference type="SUPFAM" id="SSF51690">
    <property type="entry name" value="Nicotinate/Quinolinate PRTase C-terminal domain-like"/>
    <property type="match status" value="1"/>
</dbReference>
<dbReference type="EMBL" id="WKKF01000019">
    <property type="protein sequence ID" value="MRX56931.1"/>
    <property type="molecule type" value="Genomic_DNA"/>
</dbReference>
<evidence type="ECO:0000259" key="14">
    <source>
        <dbReference type="Pfam" id="PF01729"/>
    </source>
</evidence>
<dbReference type="FunFam" id="3.90.1170.20:FF:000001">
    <property type="entry name" value="Nicotinate-nucleotide diphosphorylase (Carboxylating)"/>
    <property type="match status" value="1"/>
</dbReference>
<evidence type="ECO:0000256" key="7">
    <source>
        <dbReference type="ARBA" id="ARBA00022676"/>
    </source>
</evidence>
<evidence type="ECO:0000256" key="8">
    <source>
        <dbReference type="ARBA" id="ARBA00022679"/>
    </source>
</evidence>
<evidence type="ECO:0000259" key="15">
    <source>
        <dbReference type="Pfam" id="PF02749"/>
    </source>
</evidence>
<evidence type="ECO:0000256" key="9">
    <source>
        <dbReference type="ARBA" id="ARBA00033102"/>
    </source>
</evidence>
<keyword evidence="6" id="KW-0662">Pyridine nucleotide biosynthesis</keyword>
<dbReference type="GO" id="GO:0009435">
    <property type="term" value="P:NAD+ biosynthetic process"/>
    <property type="evidence" value="ECO:0007669"/>
    <property type="project" value="UniProtKB-UniPathway"/>
</dbReference>
<evidence type="ECO:0000256" key="1">
    <source>
        <dbReference type="ARBA" id="ARBA00003237"/>
    </source>
</evidence>
<evidence type="ECO:0000256" key="2">
    <source>
        <dbReference type="ARBA" id="ARBA00004893"/>
    </source>
</evidence>
<dbReference type="InterPro" id="IPR002638">
    <property type="entry name" value="Quinolinate_PRibosylTrfase_C"/>
</dbReference>
<accession>A0A6I2MK15</accession>
<evidence type="ECO:0000256" key="3">
    <source>
        <dbReference type="ARBA" id="ARBA00009400"/>
    </source>
</evidence>
<feature type="binding site" evidence="13">
    <location>
        <position position="215"/>
    </location>
    <ligand>
        <name>substrate</name>
    </ligand>
</feature>
<dbReference type="CDD" id="cd01572">
    <property type="entry name" value="QPRTase"/>
    <property type="match status" value="1"/>
</dbReference>
<evidence type="ECO:0000313" key="17">
    <source>
        <dbReference type="Proteomes" id="UP000441585"/>
    </source>
</evidence>
<dbReference type="PANTHER" id="PTHR32179:SF3">
    <property type="entry name" value="NICOTINATE-NUCLEOTIDE PYROPHOSPHORYLASE [CARBOXYLATING]"/>
    <property type="match status" value="1"/>
</dbReference>
<sequence length="276" mass="30066">MNLLKLKKQLEAFFIEDIGDHDATSSYIFSKAQRGNAVITAKEDGTFAGADVIRIGYEILDRNVSVNLLKQDGEQINKGEHAAVIEGPIGSLLTGERVILNLLQRMSGIATLTNQAVTCLNSVHTKITDTRKTTPGLRMIEKYAVRCGGGYNHRFGLYDGIMLKDNHIASSGSIFEAVKQVRAHAGHMIKVEVEIESEEQLLEAIEAKADIIMFDNRSPEEVKAFADLTPPSIITEASGGITLQNLAEYGNTGVDYISLGMLTHSAKSLDLSMNAE</sequence>
<feature type="binding site" evidence="13">
    <location>
        <begin position="238"/>
        <end position="240"/>
    </location>
    <ligand>
        <name>substrate</name>
    </ligand>
</feature>